<organism evidence="1 2">
    <name type="scientific">Sclerotinia sclerotiorum (strain ATCC 18683 / 1980 / Ss-1)</name>
    <name type="common">White mold</name>
    <name type="synonym">Whetzelinia sclerotiorum</name>
    <dbReference type="NCBI Taxonomy" id="665079"/>
    <lineage>
        <taxon>Eukaryota</taxon>
        <taxon>Fungi</taxon>
        <taxon>Dikarya</taxon>
        <taxon>Ascomycota</taxon>
        <taxon>Pezizomycotina</taxon>
        <taxon>Leotiomycetes</taxon>
        <taxon>Helotiales</taxon>
        <taxon>Sclerotiniaceae</taxon>
        <taxon>Sclerotinia</taxon>
    </lineage>
</organism>
<reference evidence="2" key="1">
    <citation type="journal article" date="2011" name="PLoS Genet.">
        <title>Genomic analysis of the necrotrophic fungal pathogens Sclerotinia sclerotiorum and Botrytis cinerea.</title>
        <authorList>
            <person name="Amselem J."/>
            <person name="Cuomo C.A."/>
            <person name="van Kan J.A."/>
            <person name="Viaud M."/>
            <person name="Benito E.P."/>
            <person name="Couloux A."/>
            <person name="Coutinho P.M."/>
            <person name="de Vries R.P."/>
            <person name="Dyer P.S."/>
            <person name="Fillinger S."/>
            <person name="Fournier E."/>
            <person name="Gout L."/>
            <person name="Hahn M."/>
            <person name="Kohn L."/>
            <person name="Lapalu N."/>
            <person name="Plummer K.M."/>
            <person name="Pradier J.M."/>
            <person name="Quevillon E."/>
            <person name="Sharon A."/>
            <person name="Simon A."/>
            <person name="ten Have A."/>
            <person name="Tudzynski B."/>
            <person name="Tudzynski P."/>
            <person name="Wincker P."/>
            <person name="Andrew M."/>
            <person name="Anthouard V."/>
            <person name="Beever R.E."/>
            <person name="Beffa R."/>
            <person name="Benoit I."/>
            <person name="Bouzid O."/>
            <person name="Brault B."/>
            <person name="Chen Z."/>
            <person name="Choquer M."/>
            <person name="Collemare J."/>
            <person name="Cotton P."/>
            <person name="Danchin E.G."/>
            <person name="Da Silva C."/>
            <person name="Gautier A."/>
            <person name="Giraud C."/>
            <person name="Giraud T."/>
            <person name="Gonzalez C."/>
            <person name="Grossetete S."/>
            <person name="Guldener U."/>
            <person name="Henrissat B."/>
            <person name="Howlett B.J."/>
            <person name="Kodira C."/>
            <person name="Kretschmer M."/>
            <person name="Lappartient A."/>
            <person name="Leroch M."/>
            <person name="Levis C."/>
            <person name="Mauceli E."/>
            <person name="Neuveglise C."/>
            <person name="Oeser B."/>
            <person name="Pearson M."/>
            <person name="Poulain J."/>
            <person name="Poussereau N."/>
            <person name="Quesneville H."/>
            <person name="Rascle C."/>
            <person name="Schumacher J."/>
            <person name="Segurens B."/>
            <person name="Sexton A."/>
            <person name="Silva E."/>
            <person name="Sirven C."/>
            <person name="Soanes D.M."/>
            <person name="Talbot N.J."/>
            <person name="Templeton M."/>
            <person name="Yandava C."/>
            <person name="Yarden O."/>
            <person name="Zeng Q."/>
            <person name="Rollins J.A."/>
            <person name="Lebrun M.H."/>
            <person name="Dickman M."/>
        </authorList>
    </citation>
    <scope>NUCLEOTIDE SEQUENCE [LARGE SCALE GENOMIC DNA]</scope>
    <source>
        <strain evidence="2">ATCC 18683 / 1980 / Ss-1</strain>
    </source>
</reference>
<dbReference type="EMBL" id="CH476641">
    <property type="protein sequence ID" value="EDN97544.1"/>
    <property type="molecule type" value="Genomic_DNA"/>
</dbReference>
<protein>
    <submittedName>
        <fullName evidence="1">Uncharacterized protein</fullName>
    </submittedName>
</protein>
<dbReference type="Proteomes" id="UP000001312">
    <property type="component" value="Unassembled WGS sequence"/>
</dbReference>
<sequence length="54" mass="6070">MLFDSVGSLLLPNYITGSLYVEGRIVPISTTNCNLFTEKLFRSRFAPSRMEQVG</sequence>
<dbReference type="AlphaFoldDB" id="A7F473"/>
<keyword evidence="2" id="KW-1185">Reference proteome</keyword>
<dbReference type="InParanoid" id="A7F473"/>
<evidence type="ECO:0000313" key="2">
    <source>
        <dbReference type="Proteomes" id="UP000001312"/>
    </source>
</evidence>
<dbReference type="KEGG" id="ssl:SS1G_12395"/>
<dbReference type="HOGENOM" id="CLU_3051815_0_0_1"/>
<dbReference type="RefSeq" id="XP_001586411.1">
    <property type="nucleotide sequence ID" value="XM_001586361.1"/>
</dbReference>
<gene>
    <name evidence="1" type="ORF">SS1G_12395</name>
</gene>
<evidence type="ECO:0000313" key="1">
    <source>
        <dbReference type="EMBL" id="EDN97544.1"/>
    </source>
</evidence>
<proteinExistence type="predicted"/>
<accession>A7F473</accession>
<dbReference type="GeneID" id="5482691"/>
<name>A7F473_SCLS1</name>